<gene>
    <name evidence="2" type="ORF">DPPLL_32120</name>
</gene>
<dbReference type="Proteomes" id="UP000830055">
    <property type="component" value="Chromosome"/>
</dbReference>
<keyword evidence="1" id="KW-1133">Transmembrane helix</keyword>
<organism evidence="2 3">
    <name type="scientific">Desulfofustis limnaeus</name>
    <dbReference type="NCBI Taxonomy" id="2740163"/>
    <lineage>
        <taxon>Bacteria</taxon>
        <taxon>Pseudomonadati</taxon>
        <taxon>Thermodesulfobacteriota</taxon>
        <taxon>Desulfobulbia</taxon>
        <taxon>Desulfobulbales</taxon>
        <taxon>Desulfocapsaceae</taxon>
        <taxon>Desulfofustis</taxon>
    </lineage>
</organism>
<evidence type="ECO:0000313" key="3">
    <source>
        <dbReference type="Proteomes" id="UP000830055"/>
    </source>
</evidence>
<feature type="transmembrane region" description="Helical" evidence="1">
    <location>
        <begin position="20"/>
        <end position="41"/>
    </location>
</feature>
<protein>
    <submittedName>
        <fullName evidence="2">Uncharacterized protein</fullName>
    </submittedName>
</protein>
<reference evidence="2 3" key="1">
    <citation type="submission" date="2022-01" db="EMBL/GenBank/DDBJ databases">
        <title>Desulfofustis limnae sp. nov., a novel mesophilic sulfate-reducing bacterium isolated from marsh soil.</title>
        <authorList>
            <person name="Watanabe M."/>
            <person name="Takahashi A."/>
            <person name="Kojima H."/>
            <person name="Fukui M."/>
        </authorList>
    </citation>
    <scope>NUCLEOTIDE SEQUENCE [LARGE SCALE GENOMIC DNA]</scope>
    <source>
        <strain evidence="2 3">PPLL</strain>
    </source>
</reference>
<keyword evidence="1" id="KW-0472">Membrane</keyword>
<dbReference type="EMBL" id="AP025516">
    <property type="protein sequence ID" value="BDD88847.1"/>
    <property type="molecule type" value="Genomic_DNA"/>
</dbReference>
<evidence type="ECO:0000256" key="1">
    <source>
        <dbReference type="SAM" id="Phobius"/>
    </source>
</evidence>
<name>A0ABN6MBI3_9BACT</name>
<keyword evidence="1" id="KW-0812">Transmembrane</keyword>
<proteinExistence type="predicted"/>
<dbReference type="RefSeq" id="WP_284152178.1">
    <property type="nucleotide sequence ID" value="NZ_AP025516.1"/>
</dbReference>
<accession>A0ABN6MBI3</accession>
<sequence>MRFLDEVFDLLGSVTNAVMYAAGTVVGIAAAGVVEFAQVSIEKYNEYRERNRSVNLSLQNRSVHTSLSQINDSIVDLERKKRRDGALSHGEKDQLLSLCSQREDLVGEIRNNKELLMIEHLKENQEHFDSVRINNENTHILQFHVGQAVFGKKCRICGKPMVLQWRRGLSTVGMSDFFWGCISYYEGGSQHTEPFVQSDLDLFTKINRKEFEIPASVLADIVRNPGPQSSITRRMNGVKQEQTDVYLCPVHLEPMVLREKREADGLLDQYFFGCPRWLPNRQGCNQIVKLKSPAQLASALEAFYGNGIF</sequence>
<keyword evidence="3" id="KW-1185">Reference proteome</keyword>
<evidence type="ECO:0000313" key="2">
    <source>
        <dbReference type="EMBL" id="BDD88847.1"/>
    </source>
</evidence>